<protein>
    <submittedName>
        <fullName evidence="1">Uncharacterized protein</fullName>
    </submittedName>
</protein>
<dbReference type="Gene3D" id="3.40.50.720">
    <property type="entry name" value="NAD(P)-binding Rossmann-like Domain"/>
    <property type="match status" value="1"/>
</dbReference>
<dbReference type="GO" id="GO:0016125">
    <property type="term" value="P:sterol metabolic process"/>
    <property type="evidence" value="ECO:0007669"/>
    <property type="project" value="TreeGrafter"/>
</dbReference>
<accession>A0A433QK27</accession>
<dbReference type="SUPFAM" id="SSF51735">
    <property type="entry name" value="NAD(P)-binding Rossmann-fold domains"/>
    <property type="match status" value="1"/>
</dbReference>
<dbReference type="GO" id="GO:0000253">
    <property type="term" value="F:3-beta-hydroxysteroid 3-dehydrogenase (NADP+) activity"/>
    <property type="evidence" value="ECO:0007669"/>
    <property type="project" value="TreeGrafter"/>
</dbReference>
<dbReference type="AlphaFoldDB" id="A0A433QK27"/>
<evidence type="ECO:0000313" key="1">
    <source>
        <dbReference type="EMBL" id="RUS30143.1"/>
    </source>
</evidence>
<gene>
    <name evidence="1" type="ORF">BC938DRAFT_479801</name>
</gene>
<dbReference type="InterPro" id="IPR052834">
    <property type="entry name" value="3KSR/17beta-HSD"/>
</dbReference>
<dbReference type="EMBL" id="RBNJ01004230">
    <property type="protein sequence ID" value="RUS30143.1"/>
    <property type="molecule type" value="Genomic_DNA"/>
</dbReference>
<dbReference type="GO" id="GO:0005789">
    <property type="term" value="C:endoplasmic reticulum membrane"/>
    <property type="evidence" value="ECO:0007669"/>
    <property type="project" value="TreeGrafter"/>
</dbReference>
<evidence type="ECO:0000313" key="2">
    <source>
        <dbReference type="Proteomes" id="UP000274822"/>
    </source>
</evidence>
<dbReference type="InterPro" id="IPR002347">
    <property type="entry name" value="SDR_fam"/>
</dbReference>
<reference evidence="1 2" key="1">
    <citation type="journal article" date="2018" name="New Phytol.">
        <title>Phylogenomics of Endogonaceae and evolution of mycorrhizas within Mucoromycota.</title>
        <authorList>
            <person name="Chang Y."/>
            <person name="Desiro A."/>
            <person name="Na H."/>
            <person name="Sandor L."/>
            <person name="Lipzen A."/>
            <person name="Clum A."/>
            <person name="Barry K."/>
            <person name="Grigoriev I.V."/>
            <person name="Martin F.M."/>
            <person name="Stajich J.E."/>
            <person name="Smith M.E."/>
            <person name="Bonito G."/>
            <person name="Spatafora J.W."/>
        </authorList>
    </citation>
    <scope>NUCLEOTIDE SEQUENCE [LARGE SCALE GENOMIC DNA]</scope>
    <source>
        <strain evidence="1 2">AD002</strain>
    </source>
</reference>
<organism evidence="1 2">
    <name type="scientific">Jimgerdemannia flammicorona</name>
    <dbReference type="NCBI Taxonomy" id="994334"/>
    <lineage>
        <taxon>Eukaryota</taxon>
        <taxon>Fungi</taxon>
        <taxon>Fungi incertae sedis</taxon>
        <taxon>Mucoromycota</taxon>
        <taxon>Mucoromycotina</taxon>
        <taxon>Endogonomycetes</taxon>
        <taxon>Endogonales</taxon>
        <taxon>Endogonaceae</taxon>
        <taxon>Jimgerdemannia</taxon>
    </lineage>
</organism>
<name>A0A433QK27_9FUNG</name>
<dbReference type="Proteomes" id="UP000274822">
    <property type="component" value="Unassembled WGS sequence"/>
</dbReference>
<keyword evidence="2" id="KW-1185">Reference proteome</keyword>
<dbReference type="InterPro" id="IPR036291">
    <property type="entry name" value="NAD(P)-bd_dom_sf"/>
</dbReference>
<dbReference type="Pfam" id="PF00106">
    <property type="entry name" value="adh_short"/>
    <property type="match status" value="1"/>
</dbReference>
<dbReference type="PANTHER" id="PTHR44442">
    <property type="entry name" value="3-KETO-STEROID REDUCTASE"/>
    <property type="match status" value="1"/>
</dbReference>
<dbReference type="PANTHER" id="PTHR44442:SF1">
    <property type="entry name" value="3-KETO-STEROID REDUCTASE_17-BETA-HYDROXYSTEROID DEHYDROGENASE 7"/>
    <property type="match status" value="1"/>
</dbReference>
<comment type="caution">
    <text evidence="1">The sequence shown here is derived from an EMBL/GenBank/DDBJ whole genome shotgun (WGS) entry which is preliminary data.</text>
</comment>
<proteinExistence type="predicted"/>
<dbReference type="PRINTS" id="PR00081">
    <property type="entry name" value="GDHRDH"/>
</dbReference>
<sequence length="250" mass="28035">MTLQHKVAIITGANTGIGFAIAERLLRDHCGKFTVVLACRNLKRAENAREKLSEEFPGSDIEIVQADMESVSSVFRACDDIKKRFTRLDLLFCNAGILLNEGLRWGLILRKIFTDIVDLFESDATIQRKGEMTADGLGKCFECNLFGHYLMLRELEDLLSASDDGRVVWTSSMTSEKKSFSLDDFQGIRSDVPYESSKWATDLVSVHVNERLNPRHVRSFTTDPGVVASGIGNLAMWIVQARKVVHYIVS</sequence>